<evidence type="ECO:0000313" key="12">
    <source>
        <dbReference type="Proteomes" id="UP001143330"/>
    </source>
</evidence>
<dbReference type="PANTHER" id="PTHR43821:SF1">
    <property type="entry name" value="NAD(P)H NITROREDUCTASE YDJA-RELATED"/>
    <property type="match status" value="1"/>
</dbReference>
<keyword evidence="2 7" id="KW-0285">Flavoprotein</keyword>
<evidence type="ECO:0000256" key="1">
    <source>
        <dbReference type="ARBA" id="ARBA00007118"/>
    </source>
</evidence>
<keyword evidence="3 7" id="KW-0288">FMN</keyword>
<dbReference type="EC" id="1.-.-.-" evidence="7"/>
<dbReference type="GO" id="GO:0016491">
    <property type="term" value="F:oxidoreductase activity"/>
    <property type="evidence" value="ECO:0007669"/>
    <property type="project" value="UniProtKB-UniRule"/>
</dbReference>
<dbReference type="Gene3D" id="3.40.109.10">
    <property type="entry name" value="NADH Oxidase"/>
    <property type="match status" value="1"/>
</dbReference>
<evidence type="ECO:0000256" key="5">
    <source>
        <dbReference type="ARBA" id="ARBA00023002"/>
    </source>
</evidence>
<dbReference type="RefSeq" id="WP_213363133.1">
    <property type="nucleotide sequence ID" value="NZ_BSFM01000003.1"/>
</dbReference>
<sequence>MAHEHATAELLRDPAFVPPPAVEPMIARLAARRSAPLRSLGGPAPTAEERALLFRLALRVPDHGRLTPWRFIVIEGEDRRELGARLDALYARQNPEVPAAKADMWTLYLERAPLTVVVVSRPDPAAKVPEWNQVLSAGAAGMALTVAASALGFASQWLLKWPGRDPQAAALVGVEAGEKVAGFIHIGRPTVDSPDRPRPEAAGIVTRWRPAGE</sequence>
<comment type="caution">
    <text evidence="11">The sequence shown here is derived from an EMBL/GenBank/DDBJ whole genome shotgun (WGS) entry which is preliminary data.</text>
</comment>
<evidence type="ECO:0000256" key="2">
    <source>
        <dbReference type="ARBA" id="ARBA00022630"/>
    </source>
</evidence>
<feature type="binding site" evidence="8">
    <location>
        <position position="59"/>
    </location>
    <ligand>
        <name>FMN</name>
        <dbReference type="ChEBI" id="CHEBI:58210"/>
        <note>ligand shared between dimeric partners</note>
    </ligand>
</feature>
<reference evidence="11" key="1">
    <citation type="journal article" date="2014" name="Int. J. Syst. Evol. Microbiol.">
        <title>Complete genome sequence of Corynebacterium casei LMG S-19264T (=DSM 44701T), isolated from a smear-ripened cheese.</title>
        <authorList>
            <consortium name="US DOE Joint Genome Institute (JGI-PGF)"/>
            <person name="Walter F."/>
            <person name="Albersmeier A."/>
            <person name="Kalinowski J."/>
            <person name="Ruckert C."/>
        </authorList>
    </citation>
    <scope>NUCLEOTIDE SEQUENCE</scope>
    <source>
        <strain evidence="11">VKM B-2789</strain>
    </source>
</reference>
<dbReference type="AlphaFoldDB" id="A0A9W6JRL5"/>
<dbReference type="CDD" id="cd02135">
    <property type="entry name" value="YdjA-like"/>
    <property type="match status" value="1"/>
</dbReference>
<comment type="similarity">
    <text evidence="1 7">Belongs to the nitroreductase family.</text>
</comment>
<evidence type="ECO:0000256" key="6">
    <source>
        <dbReference type="ARBA" id="ARBA00023027"/>
    </source>
</evidence>
<feature type="binding site" description="in other chain" evidence="8">
    <location>
        <begin position="157"/>
        <end position="159"/>
    </location>
    <ligand>
        <name>FMN</name>
        <dbReference type="ChEBI" id="CHEBI:58210"/>
        <note>ligand shared between dimeric partners</note>
    </ligand>
</feature>
<proteinExistence type="inferred from homology"/>
<comment type="cofactor">
    <cofactor evidence="8">
        <name>FMN</name>
        <dbReference type="ChEBI" id="CHEBI:58210"/>
    </cofactor>
    <text evidence="8">Binds 1 FMN per subunit.</text>
</comment>
<organism evidence="11 12">
    <name type="scientific">Ancylobacter defluvii</name>
    <dbReference type="NCBI Taxonomy" id="1282440"/>
    <lineage>
        <taxon>Bacteria</taxon>
        <taxon>Pseudomonadati</taxon>
        <taxon>Pseudomonadota</taxon>
        <taxon>Alphaproteobacteria</taxon>
        <taxon>Hyphomicrobiales</taxon>
        <taxon>Xanthobacteraceae</taxon>
        <taxon>Ancylobacter</taxon>
    </lineage>
</organism>
<protein>
    <recommendedName>
        <fullName evidence="7">Putative NAD(P)H nitroreductase</fullName>
        <ecNumber evidence="7">1.-.-.-</ecNumber>
    </recommendedName>
</protein>
<gene>
    <name evidence="11" type="ORF">GCM10017653_05550</name>
</gene>
<evidence type="ECO:0000259" key="10">
    <source>
        <dbReference type="Pfam" id="PF00881"/>
    </source>
</evidence>
<dbReference type="PANTHER" id="PTHR43821">
    <property type="entry name" value="NAD(P)H NITROREDUCTASE YDJA-RELATED"/>
    <property type="match status" value="1"/>
</dbReference>
<evidence type="ECO:0000256" key="7">
    <source>
        <dbReference type="PIRNR" id="PIRNR000232"/>
    </source>
</evidence>
<feature type="region of interest" description="Disordered" evidence="9">
    <location>
        <begin position="188"/>
        <end position="213"/>
    </location>
</feature>
<dbReference type="SUPFAM" id="SSF55469">
    <property type="entry name" value="FMN-dependent nitroreductase-like"/>
    <property type="match status" value="1"/>
</dbReference>
<feature type="binding site" evidence="8">
    <location>
        <position position="63"/>
    </location>
    <ligand>
        <name>FMN</name>
        <dbReference type="ChEBI" id="CHEBI:58210"/>
        <note>ligand shared between dimeric partners</note>
    </ligand>
</feature>
<evidence type="ECO:0000256" key="8">
    <source>
        <dbReference type="PIRSR" id="PIRSR000232-1"/>
    </source>
</evidence>
<dbReference type="PIRSF" id="PIRSF000232">
    <property type="entry name" value="YdjA"/>
    <property type="match status" value="1"/>
</dbReference>
<dbReference type="InterPro" id="IPR052530">
    <property type="entry name" value="NAD(P)H_nitroreductase"/>
</dbReference>
<name>A0A9W6JRL5_9HYPH</name>
<evidence type="ECO:0000256" key="9">
    <source>
        <dbReference type="SAM" id="MobiDB-lite"/>
    </source>
</evidence>
<feature type="domain" description="Nitroreductase" evidence="10">
    <location>
        <begin position="30"/>
        <end position="188"/>
    </location>
</feature>
<dbReference type="InterPro" id="IPR000415">
    <property type="entry name" value="Nitroreductase-like"/>
</dbReference>
<accession>A0A9W6JRL5</accession>
<reference evidence="11" key="2">
    <citation type="submission" date="2023-01" db="EMBL/GenBank/DDBJ databases">
        <authorList>
            <person name="Sun Q."/>
            <person name="Evtushenko L."/>
        </authorList>
    </citation>
    <scope>NUCLEOTIDE SEQUENCE</scope>
    <source>
        <strain evidence="11">VKM B-2789</strain>
    </source>
</reference>
<dbReference type="Proteomes" id="UP001143330">
    <property type="component" value="Unassembled WGS sequence"/>
</dbReference>
<keyword evidence="12" id="KW-1185">Reference proteome</keyword>
<keyword evidence="4 7" id="KW-0521">NADP</keyword>
<evidence type="ECO:0000256" key="3">
    <source>
        <dbReference type="ARBA" id="ARBA00022643"/>
    </source>
</evidence>
<dbReference type="InterPro" id="IPR026021">
    <property type="entry name" value="YdjA-like"/>
</dbReference>
<dbReference type="InterPro" id="IPR029479">
    <property type="entry name" value="Nitroreductase"/>
</dbReference>
<dbReference type="Pfam" id="PF00881">
    <property type="entry name" value="Nitroreductase"/>
    <property type="match status" value="1"/>
</dbReference>
<evidence type="ECO:0000256" key="4">
    <source>
        <dbReference type="ARBA" id="ARBA00022857"/>
    </source>
</evidence>
<evidence type="ECO:0000313" key="11">
    <source>
        <dbReference type="EMBL" id="GLK82486.1"/>
    </source>
</evidence>
<dbReference type="EMBL" id="BSFM01000003">
    <property type="protein sequence ID" value="GLK82486.1"/>
    <property type="molecule type" value="Genomic_DNA"/>
</dbReference>
<keyword evidence="6 7" id="KW-0520">NAD</keyword>
<keyword evidence="5 7" id="KW-0560">Oxidoreductase</keyword>
<feature type="binding site" description="in other chain" evidence="8">
    <location>
        <begin position="32"/>
        <end position="34"/>
    </location>
    <ligand>
        <name>FMN</name>
        <dbReference type="ChEBI" id="CHEBI:58210"/>
        <note>ligand shared between dimeric partners</note>
    </ligand>
</feature>